<comment type="caution">
    <text evidence="2">The sequence shown here is derived from an EMBL/GenBank/DDBJ whole genome shotgun (WGS) entry which is preliminary data.</text>
</comment>
<protein>
    <recommendedName>
        <fullName evidence="1">Polymerase beta nucleotidyltransferase domain-containing protein</fullName>
    </recommendedName>
</protein>
<dbReference type="Pfam" id="PF18765">
    <property type="entry name" value="Polbeta"/>
    <property type="match status" value="1"/>
</dbReference>
<gene>
    <name evidence="2" type="ORF">AS033_05780</name>
</gene>
<dbReference type="InterPro" id="IPR041633">
    <property type="entry name" value="Polbeta"/>
</dbReference>
<evidence type="ECO:0000313" key="3">
    <source>
        <dbReference type="Proteomes" id="UP000053797"/>
    </source>
</evidence>
<dbReference type="CDD" id="cd05403">
    <property type="entry name" value="NT_KNTase_like"/>
    <property type="match status" value="1"/>
</dbReference>
<evidence type="ECO:0000259" key="1">
    <source>
        <dbReference type="Pfam" id="PF18765"/>
    </source>
</evidence>
<feature type="domain" description="Polymerase beta nucleotidyltransferase" evidence="1">
    <location>
        <begin position="37"/>
        <end position="98"/>
    </location>
</feature>
<accession>A0A0V8GL24</accession>
<dbReference type="AlphaFoldDB" id="A0A0V8GL24"/>
<dbReference type="InterPro" id="IPR043519">
    <property type="entry name" value="NT_sf"/>
</dbReference>
<name>A0A0V8GL24_9BACL</name>
<dbReference type="EMBL" id="LNQL01000001">
    <property type="protein sequence ID" value="KSU50890.1"/>
    <property type="molecule type" value="Genomic_DNA"/>
</dbReference>
<dbReference type="SUPFAM" id="SSF81301">
    <property type="entry name" value="Nucleotidyltransferase"/>
    <property type="match status" value="1"/>
</dbReference>
<dbReference type="OrthoDB" id="2351665at2"/>
<proteinExistence type="predicted"/>
<dbReference type="Gene3D" id="3.30.460.10">
    <property type="entry name" value="Beta Polymerase, domain 2"/>
    <property type="match status" value="1"/>
</dbReference>
<organism evidence="2 3">
    <name type="scientific">Exiguobacterium indicum</name>
    <dbReference type="NCBI Taxonomy" id="296995"/>
    <lineage>
        <taxon>Bacteria</taxon>
        <taxon>Bacillati</taxon>
        <taxon>Bacillota</taxon>
        <taxon>Bacilli</taxon>
        <taxon>Bacillales</taxon>
        <taxon>Bacillales Family XII. Incertae Sedis</taxon>
        <taxon>Exiguobacterium</taxon>
    </lineage>
</organism>
<dbReference type="RefSeq" id="WP_058264924.1">
    <property type="nucleotide sequence ID" value="NZ_FMYN01000001.1"/>
</dbReference>
<dbReference type="Proteomes" id="UP000053797">
    <property type="component" value="Unassembled WGS sequence"/>
</dbReference>
<reference evidence="2 3" key="1">
    <citation type="journal article" date="2015" name="Int. J. Syst. Evol. Microbiol.">
        <title>Exiguobacterium enclense sp. nov., isolated from sediment.</title>
        <authorList>
            <person name="Dastager S.G."/>
            <person name="Mawlankar R."/>
            <person name="Sonalkar V.V."/>
            <person name="Thorat M.N."/>
            <person name="Mual P."/>
            <person name="Verma A."/>
            <person name="Krishnamurthi S."/>
            <person name="Tang S.K."/>
            <person name="Li W.J."/>
        </authorList>
    </citation>
    <scope>NUCLEOTIDE SEQUENCE [LARGE SCALE GENOMIC DNA]</scope>
    <source>
        <strain evidence="2 3">NIO-1109</strain>
    </source>
</reference>
<sequence length="255" mass="29359">MQYPTTLGTKNGYIHNPTSAEAIPVRYRAVIQDVVAYVQTLSPFHGVYLYGSVAKGTARPFESDLDFTLILTEPLTEEEHMQLDKQTEDWLKDYPFVTKIDYDIGLLGDVIRDDEVLRWGVWLKSVNLFLAGENLQSRFPPLRPTRALGFALNNGVCEQLKTDLFLLETGQVALLHSDSIVKRIVRSAYHLILEEDQSFVHDLETLRPILLHYFPDEPRFLSLFAAYDTDQIVSLEDVHYFVDWFMSRMPDESIL</sequence>
<evidence type="ECO:0000313" key="2">
    <source>
        <dbReference type="EMBL" id="KSU50890.1"/>
    </source>
</evidence>